<organism evidence="2 3">
    <name type="scientific">Lutibacter agarilyticus</name>
    <dbReference type="NCBI Taxonomy" id="1109740"/>
    <lineage>
        <taxon>Bacteria</taxon>
        <taxon>Pseudomonadati</taxon>
        <taxon>Bacteroidota</taxon>
        <taxon>Flavobacteriia</taxon>
        <taxon>Flavobacteriales</taxon>
        <taxon>Flavobacteriaceae</taxon>
        <taxon>Lutibacter</taxon>
    </lineage>
</organism>
<name>A0A238XWK2_9FLAO</name>
<keyword evidence="3" id="KW-1185">Reference proteome</keyword>
<proteinExistence type="predicted"/>
<gene>
    <name evidence="2" type="ORF">SAMN06265371_10793</name>
</gene>
<evidence type="ECO:0000313" key="2">
    <source>
        <dbReference type="EMBL" id="SNR62948.1"/>
    </source>
</evidence>
<feature type="chain" id="PRO_5012534261" description="GLPGLI family protein" evidence="1">
    <location>
        <begin position="21"/>
        <end position="259"/>
    </location>
</feature>
<evidence type="ECO:0000313" key="3">
    <source>
        <dbReference type="Proteomes" id="UP000198384"/>
    </source>
</evidence>
<feature type="signal peptide" evidence="1">
    <location>
        <begin position="1"/>
        <end position="20"/>
    </location>
</feature>
<evidence type="ECO:0000256" key="1">
    <source>
        <dbReference type="SAM" id="SignalP"/>
    </source>
</evidence>
<protein>
    <recommendedName>
        <fullName evidence="4">GLPGLI family protein</fullName>
    </recommendedName>
</protein>
<dbReference type="AlphaFoldDB" id="A0A238XWK2"/>
<keyword evidence="1" id="KW-0732">Signal</keyword>
<dbReference type="OrthoDB" id="1177628at2"/>
<dbReference type="RefSeq" id="WP_089382086.1">
    <property type="nucleotide sequence ID" value="NZ_FZNT01000007.1"/>
</dbReference>
<sequence>MGKSLVGLIIVLCFFNSALAQDSLCVFEVYGTVLKTFSNSQKTLSKGGLIKSKESLQVLQKSQITAIDNKGNVYFINEEGSYSFNELLNFYQKKQNSGLTANYLKYIWLELLNKSAGQTMIAGVFRGEVLMQFPKNKTKLASSKITLKWDLEIDEPYYYVFVKNLTTGESVKFETNGSELSLYADNLIFNESNKFEWSVTTQAFPNVNNIPFFGFELIDREAYIENLQQYNAFINDLISLGISDKEIESILCQTYNLCN</sequence>
<evidence type="ECO:0008006" key="4">
    <source>
        <dbReference type="Google" id="ProtNLM"/>
    </source>
</evidence>
<reference evidence="2 3" key="1">
    <citation type="submission" date="2017-06" db="EMBL/GenBank/DDBJ databases">
        <authorList>
            <person name="Kim H.J."/>
            <person name="Triplett B.A."/>
        </authorList>
    </citation>
    <scope>NUCLEOTIDE SEQUENCE [LARGE SCALE GENOMIC DNA]</scope>
    <source>
        <strain evidence="2 3">DSM 29150</strain>
    </source>
</reference>
<accession>A0A238XWK2</accession>
<dbReference type="Proteomes" id="UP000198384">
    <property type="component" value="Unassembled WGS sequence"/>
</dbReference>
<dbReference type="EMBL" id="FZNT01000007">
    <property type="protein sequence ID" value="SNR62948.1"/>
    <property type="molecule type" value="Genomic_DNA"/>
</dbReference>